<name>A0A819YNH5_9BILA</name>
<dbReference type="Proteomes" id="UP000663823">
    <property type="component" value="Unassembled WGS sequence"/>
</dbReference>
<feature type="non-terminal residue" evidence="1">
    <location>
        <position position="39"/>
    </location>
</feature>
<evidence type="ECO:0000313" key="1">
    <source>
        <dbReference type="EMBL" id="CAF4157503.1"/>
    </source>
</evidence>
<evidence type="ECO:0000313" key="2">
    <source>
        <dbReference type="Proteomes" id="UP000663823"/>
    </source>
</evidence>
<organism evidence="1 2">
    <name type="scientific">Rotaria sordida</name>
    <dbReference type="NCBI Taxonomy" id="392033"/>
    <lineage>
        <taxon>Eukaryota</taxon>
        <taxon>Metazoa</taxon>
        <taxon>Spiralia</taxon>
        <taxon>Gnathifera</taxon>
        <taxon>Rotifera</taxon>
        <taxon>Eurotatoria</taxon>
        <taxon>Bdelloidea</taxon>
        <taxon>Philodinida</taxon>
        <taxon>Philodinidae</taxon>
        <taxon>Rotaria</taxon>
    </lineage>
</organism>
<gene>
    <name evidence="1" type="ORF">OTI717_LOCUS36544</name>
</gene>
<reference evidence="1" key="1">
    <citation type="submission" date="2021-02" db="EMBL/GenBank/DDBJ databases">
        <authorList>
            <person name="Nowell W R."/>
        </authorList>
    </citation>
    <scope>NUCLEOTIDE SEQUENCE</scope>
</reference>
<proteinExistence type="predicted"/>
<dbReference type="AlphaFoldDB" id="A0A819YNH5"/>
<sequence length="39" mass="4716">MPNNTYGNEPRFYNNQHKYIARRMFDRVLLDGLDINLSE</sequence>
<protein>
    <submittedName>
        <fullName evidence="1">Uncharacterized protein</fullName>
    </submittedName>
</protein>
<comment type="caution">
    <text evidence="1">The sequence shown here is derived from an EMBL/GenBank/DDBJ whole genome shotgun (WGS) entry which is preliminary data.</text>
</comment>
<accession>A0A819YNH5</accession>
<dbReference type="EMBL" id="CAJOAX010015703">
    <property type="protein sequence ID" value="CAF4157503.1"/>
    <property type="molecule type" value="Genomic_DNA"/>
</dbReference>